<protein>
    <submittedName>
        <fullName evidence="1">HhH-GPD family protein</fullName>
    </submittedName>
</protein>
<reference evidence="1" key="1">
    <citation type="submission" date="2013-08" db="EMBL/GenBank/DDBJ databases">
        <authorList>
            <person name="Mendez C."/>
            <person name="Richter M."/>
            <person name="Ferrer M."/>
            <person name="Sanchez J."/>
        </authorList>
    </citation>
    <scope>NUCLEOTIDE SEQUENCE</scope>
</reference>
<dbReference type="SUPFAM" id="SSF48150">
    <property type="entry name" value="DNA-glycosylase"/>
    <property type="match status" value="1"/>
</dbReference>
<feature type="non-terminal residue" evidence="1">
    <location>
        <position position="73"/>
    </location>
</feature>
<dbReference type="InterPro" id="IPR011257">
    <property type="entry name" value="DNA_glycosylase"/>
</dbReference>
<sequence>MHGSAKNVNPRASELMRLYTLMRRRFGFLDWWPGDTKEEVFIGAILTQQTTWKNVEKAIANLKEAKLLGIKEL</sequence>
<evidence type="ECO:0000313" key="1">
    <source>
        <dbReference type="EMBL" id="EQD41711.1"/>
    </source>
</evidence>
<gene>
    <name evidence="1" type="ORF">B2A_10527</name>
</gene>
<dbReference type="Gene3D" id="1.10.340.30">
    <property type="entry name" value="Hypothetical protein, domain 2"/>
    <property type="match status" value="1"/>
</dbReference>
<organism evidence="1">
    <name type="scientific">mine drainage metagenome</name>
    <dbReference type="NCBI Taxonomy" id="410659"/>
    <lineage>
        <taxon>unclassified sequences</taxon>
        <taxon>metagenomes</taxon>
        <taxon>ecological metagenomes</taxon>
    </lineage>
</organism>
<dbReference type="EMBL" id="AUZZ01007585">
    <property type="protein sequence ID" value="EQD41711.1"/>
    <property type="molecule type" value="Genomic_DNA"/>
</dbReference>
<name>T0Z185_9ZZZZ</name>
<accession>T0Z185</accession>
<dbReference type="AlphaFoldDB" id="T0Z185"/>
<dbReference type="GO" id="GO:0003824">
    <property type="term" value="F:catalytic activity"/>
    <property type="evidence" value="ECO:0007669"/>
    <property type="project" value="InterPro"/>
</dbReference>
<reference evidence="1" key="2">
    <citation type="journal article" date="2014" name="ISME J.">
        <title>Microbial stratification in low pH oxic and suboxic macroscopic growths along an acid mine drainage.</title>
        <authorList>
            <person name="Mendez-Garcia C."/>
            <person name="Mesa V."/>
            <person name="Sprenger R.R."/>
            <person name="Richter M."/>
            <person name="Diez M.S."/>
            <person name="Solano J."/>
            <person name="Bargiela R."/>
            <person name="Golyshina O.V."/>
            <person name="Manteca A."/>
            <person name="Ramos J.L."/>
            <person name="Gallego J.R."/>
            <person name="Llorente I."/>
            <person name="Martins Dos Santos V.A."/>
            <person name="Jensen O.N."/>
            <person name="Pelaez A.I."/>
            <person name="Sanchez J."/>
            <person name="Ferrer M."/>
        </authorList>
    </citation>
    <scope>NUCLEOTIDE SEQUENCE</scope>
</reference>
<dbReference type="GO" id="GO:0006281">
    <property type="term" value="P:DNA repair"/>
    <property type="evidence" value="ECO:0007669"/>
    <property type="project" value="InterPro"/>
</dbReference>
<proteinExistence type="predicted"/>
<comment type="caution">
    <text evidence="1">The sequence shown here is derived from an EMBL/GenBank/DDBJ whole genome shotgun (WGS) entry which is preliminary data.</text>
</comment>